<proteinExistence type="predicted"/>
<name>A0A0F9UJG9_9ZZZZ</name>
<protein>
    <submittedName>
        <fullName evidence="1">Uncharacterized protein</fullName>
    </submittedName>
</protein>
<accession>A0A0F9UJG9</accession>
<comment type="caution">
    <text evidence="1">The sequence shown here is derived from an EMBL/GenBank/DDBJ whole genome shotgun (WGS) entry which is preliminary data.</text>
</comment>
<sequence>MQRGEYNPGRTDGTVDIWTANAVLNVIADALEKIPKFKDLIDGLGIAWDLLTSRTGILTAWIAFEGQIITAIDHIADALAPLLKGIVEVLTRMRQEMNNFDVELSLDDIVRAAKYVLGMLSAPPAPSELVEEEPIVVGPPGTAQPDEISKQVREQLAKKLKVELFPETAFAVYNPTQKSYHVLVSA</sequence>
<dbReference type="AlphaFoldDB" id="A0A0F9UJG9"/>
<evidence type="ECO:0000313" key="1">
    <source>
        <dbReference type="EMBL" id="KKN61351.1"/>
    </source>
</evidence>
<dbReference type="EMBL" id="LAZR01000661">
    <property type="protein sequence ID" value="KKN61351.1"/>
    <property type="molecule type" value="Genomic_DNA"/>
</dbReference>
<organism evidence="1">
    <name type="scientific">marine sediment metagenome</name>
    <dbReference type="NCBI Taxonomy" id="412755"/>
    <lineage>
        <taxon>unclassified sequences</taxon>
        <taxon>metagenomes</taxon>
        <taxon>ecological metagenomes</taxon>
    </lineage>
</organism>
<gene>
    <name evidence="1" type="ORF">LCGC14_0522830</name>
</gene>
<reference evidence="1" key="1">
    <citation type="journal article" date="2015" name="Nature">
        <title>Complex archaea that bridge the gap between prokaryotes and eukaryotes.</title>
        <authorList>
            <person name="Spang A."/>
            <person name="Saw J.H."/>
            <person name="Jorgensen S.L."/>
            <person name="Zaremba-Niedzwiedzka K."/>
            <person name="Martijn J."/>
            <person name="Lind A.E."/>
            <person name="van Eijk R."/>
            <person name="Schleper C."/>
            <person name="Guy L."/>
            <person name="Ettema T.J."/>
        </authorList>
    </citation>
    <scope>NUCLEOTIDE SEQUENCE</scope>
</reference>